<name>A0A0L6UYU0_9BASI</name>
<comment type="caution">
    <text evidence="1">The sequence shown here is derived from an EMBL/GenBank/DDBJ whole genome shotgun (WGS) entry which is preliminary data.</text>
</comment>
<dbReference type="EMBL" id="LAVV01008118">
    <property type="protein sequence ID" value="KNZ53726.1"/>
    <property type="molecule type" value="Genomic_DNA"/>
</dbReference>
<dbReference type="Proteomes" id="UP000037035">
    <property type="component" value="Unassembled WGS sequence"/>
</dbReference>
<protein>
    <submittedName>
        <fullName evidence="1">Uncharacterized protein</fullName>
    </submittedName>
</protein>
<accession>A0A0L6UYU0</accession>
<evidence type="ECO:0000313" key="1">
    <source>
        <dbReference type="EMBL" id="KNZ53726.1"/>
    </source>
</evidence>
<gene>
    <name evidence="1" type="ORF">VP01_3154g3</name>
</gene>
<reference evidence="1 2" key="1">
    <citation type="submission" date="2015-08" db="EMBL/GenBank/DDBJ databases">
        <title>Next Generation Sequencing and Analysis of the Genome of Puccinia sorghi L Schw, the Causal Agent of Maize Common Rust.</title>
        <authorList>
            <person name="Rochi L."/>
            <person name="Burguener G."/>
            <person name="Darino M."/>
            <person name="Turjanski A."/>
            <person name="Kreff E."/>
            <person name="Dieguez M.J."/>
            <person name="Sacco F."/>
        </authorList>
    </citation>
    <scope>NUCLEOTIDE SEQUENCE [LARGE SCALE GENOMIC DNA]</scope>
    <source>
        <strain evidence="1 2">RO10H11247</strain>
    </source>
</reference>
<dbReference type="AlphaFoldDB" id="A0A0L6UYU0"/>
<evidence type="ECO:0000313" key="2">
    <source>
        <dbReference type="Proteomes" id="UP000037035"/>
    </source>
</evidence>
<sequence>MPLYHFLCQDLLQTISTTDLLIRSLLLRSDQPAVILLGHFAPQFQNEHGFTGPEVWHSAVAHFYDVPHLTYAMRLIMRLKKILKANRILGSCY</sequence>
<organism evidence="1 2">
    <name type="scientific">Puccinia sorghi</name>
    <dbReference type="NCBI Taxonomy" id="27349"/>
    <lineage>
        <taxon>Eukaryota</taxon>
        <taxon>Fungi</taxon>
        <taxon>Dikarya</taxon>
        <taxon>Basidiomycota</taxon>
        <taxon>Pucciniomycotina</taxon>
        <taxon>Pucciniomycetes</taxon>
        <taxon>Pucciniales</taxon>
        <taxon>Pucciniaceae</taxon>
        <taxon>Puccinia</taxon>
    </lineage>
</organism>
<dbReference type="OrthoDB" id="544608at2759"/>
<dbReference type="VEuPathDB" id="FungiDB:VP01_3154g3"/>
<dbReference type="STRING" id="27349.A0A0L6UYU0"/>
<keyword evidence="2" id="KW-1185">Reference proteome</keyword>
<proteinExistence type="predicted"/>